<accession>A0A448ZQD4</accession>
<dbReference type="GO" id="GO:0016020">
    <property type="term" value="C:membrane"/>
    <property type="evidence" value="ECO:0007669"/>
    <property type="project" value="UniProtKB-SubCell"/>
</dbReference>
<gene>
    <name evidence="6" type="ORF">PSNMU_V1.4_AUG-EV-PASAV3_0112840</name>
</gene>
<dbReference type="Pfam" id="PF04117">
    <property type="entry name" value="Mpv17_PMP22"/>
    <property type="match status" value="1"/>
</dbReference>
<keyword evidence="5" id="KW-0472">Membrane</keyword>
<evidence type="ECO:0000256" key="2">
    <source>
        <dbReference type="ARBA" id="ARBA00006824"/>
    </source>
</evidence>
<reference evidence="6 7" key="1">
    <citation type="submission" date="2019-01" db="EMBL/GenBank/DDBJ databases">
        <authorList>
            <person name="Ferrante I. M."/>
        </authorList>
    </citation>
    <scope>NUCLEOTIDE SEQUENCE [LARGE SCALE GENOMIC DNA]</scope>
    <source>
        <strain evidence="6 7">B856</strain>
    </source>
</reference>
<dbReference type="PANTHER" id="PTHR11266:SF121">
    <property type="entry name" value="OS09G0315000 PROTEIN"/>
    <property type="match status" value="1"/>
</dbReference>
<dbReference type="OrthoDB" id="45484at2759"/>
<keyword evidence="7" id="KW-1185">Reference proteome</keyword>
<dbReference type="Proteomes" id="UP000291116">
    <property type="component" value="Unassembled WGS sequence"/>
</dbReference>
<dbReference type="InterPro" id="IPR007248">
    <property type="entry name" value="Mpv17_PMP22"/>
</dbReference>
<dbReference type="EMBL" id="CAACVS010000627">
    <property type="protein sequence ID" value="VEU44204.1"/>
    <property type="molecule type" value="Genomic_DNA"/>
</dbReference>
<sequence length="378" mass="41115">MRQYETTRIRRRQATCRTTAAHGMLCLLAFAFFEANGRWVTTVTPWVQSVGAFAPVVIQPRIPTSSFPSRDQNCHNSRAVLPCKGMPFPGQAGSLTKTVHASSLSAMPMELAYTLSGAYGTALLEHPLPTKSLTAGILCGIGDVLAQSRGTNEDSTSNYNLQRTLRFASKGCLGGILWTFWYDQIDSFLRFQEDIDQIGGDGSYNHNKISLYVLTGSIFSVQANASFLAFCKAHTAAVTTLMSILMEQFLWCPLVYGTFEIPISTLMNGGSVGSIRGEVTSKLNGLLVSNAKVWTLANLLIYNAPLEWRLFIGNVIDIFWQSIVADVSADCGGLGQEECGLDGTETTFISAGEEKEIEAAMMASSTAPVNDRLLQTIE</sequence>
<protein>
    <submittedName>
        <fullName evidence="6">Uncharacterized protein</fullName>
    </submittedName>
</protein>
<comment type="subcellular location">
    <subcellularLocation>
        <location evidence="1">Membrane</location>
        <topology evidence="1">Multi-pass membrane protein</topology>
    </subcellularLocation>
</comment>
<dbReference type="PANTHER" id="PTHR11266">
    <property type="entry name" value="PEROXISOMAL MEMBRANE PROTEIN 2, PXMP2 MPV17"/>
    <property type="match status" value="1"/>
</dbReference>
<evidence type="ECO:0000256" key="4">
    <source>
        <dbReference type="ARBA" id="ARBA00022989"/>
    </source>
</evidence>
<proteinExistence type="inferred from homology"/>
<evidence type="ECO:0000256" key="3">
    <source>
        <dbReference type="ARBA" id="ARBA00022692"/>
    </source>
</evidence>
<evidence type="ECO:0000313" key="6">
    <source>
        <dbReference type="EMBL" id="VEU44204.1"/>
    </source>
</evidence>
<name>A0A448ZQD4_9STRA</name>
<organism evidence="6 7">
    <name type="scientific">Pseudo-nitzschia multistriata</name>
    <dbReference type="NCBI Taxonomy" id="183589"/>
    <lineage>
        <taxon>Eukaryota</taxon>
        <taxon>Sar</taxon>
        <taxon>Stramenopiles</taxon>
        <taxon>Ochrophyta</taxon>
        <taxon>Bacillariophyta</taxon>
        <taxon>Bacillariophyceae</taxon>
        <taxon>Bacillariophycidae</taxon>
        <taxon>Bacillariales</taxon>
        <taxon>Bacillariaceae</taxon>
        <taxon>Pseudo-nitzschia</taxon>
    </lineage>
</organism>
<evidence type="ECO:0000313" key="7">
    <source>
        <dbReference type="Proteomes" id="UP000291116"/>
    </source>
</evidence>
<evidence type="ECO:0000256" key="5">
    <source>
        <dbReference type="ARBA" id="ARBA00023136"/>
    </source>
</evidence>
<comment type="similarity">
    <text evidence="2">Belongs to the peroxisomal membrane protein PXMP2/4 family.</text>
</comment>
<keyword evidence="4" id="KW-1133">Transmembrane helix</keyword>
<dbReference type="AlphaFoldDB" id="A0A448ZQD4"/>
<dbReference type="GO" id="GO:0005737">
    <property type="term" value="C:cytoplasm"/>
    <property type="evidence" value="ECO:0007669"/>
    <property type="project" value="TreeGrafter"/>
</dbReference>
<keyword evidence="3" id="KW-0812">Transmembrane</keyword>
<evidence type="ECO:0000256" key="1">
    <source>
        <dbReference type="ARBA" id="ARBA00004141"/>
    </source>
</evidence>